<evidence type="ECO:0000313" key="1">
    <source>
        <dbReference type="EMBL" id="BBF81267.1"/>
    </source>
</evidence>
<name>A0A3G9G3E7_9CAUL</name>
<dbReference type="Gene3D" id="3.40.50.1820">
    <property type="entry name" value="alpha/beta hydrolase"/>
    <property type="match status" value="1"/>
</dbReference>
<dbReference type="AlphaFoldDB" id="A0A3G9G3E7"/>
<dbReference type="Proteomes" id="UP000278756">
    <property type="component" value="Chromosome 1"/>
</dbReference>
<sequence>MDSLQQRFERLWPHVTVRGAPDSTPRLTVVLFHGCGGVGRNITLFADYAVSLGLRAVIVDSYAPRGMKRRLAAFLACNGLWLRGYTRSGDVLALLWGLSQRPEVNGILLAGWSHGAWAIMDLMTQPLTRPGEARLSDPSPEPLTQVRGLFLMYPYVNFLARSMDKAWRRQIPTLMVIALKDHLARFSLSLKAVRRLRAQGVPLETVVVDSTHAFDELGADRFGFMKYDPQSVSTVRAAFADFVRRFKT</sequence>
<evidence type="ECO:0008006" key="3">
    <source>
        <dbReference type="Google" id="ProtNLM"/>
    </source>
</evidence>
<dbReference type="EMBL" id="AP018827">
    <property type="protein sequence ID" value="BBF81267.1"/>
    <property type="molecule type" value="Genomic_DNA"/>
</dbReference>
<dbReference type="InterPro" id="IPR029058">
    <property type="entry name" value="AB_hydrolase_fold"/>
</dbReference>
<organism evidence="1 2">
    <name type="scientific">Asticcacaulis excentricus</name>
    <dbReference type="NCBI Taxonomy" id="78587"/>
    <lineage>
        <taxon>Bacteria</taxon>
        <taxon>Pseudomonadati</taxon>
        <taxon>Pseudomonadota</taxon>
        <taxon>Alphaproteobacteria</taxon>
        <taxon>Caulobacterales</taxon>
        <taxon>Caulobacteraceae</taxon>
        <taxon>Asticcacaulis</taxon>
    </lineage>
</organism>
<protein>
    <recommendedName>
        <fullName evidence="3">Dienelactone hydrolase</fullName>
    </recommendedName>
</protein>
<gene>
    <name evidence="1" type="ORF">EM6_1864</name>
</gene>
<evidence type="ECO:0000313" key="2">
    <source>
        <dbReference type="Proteomes" id="UP000278756"/>
    </source>
</evidence>
<reference evidence="2" key="1">
    <citation type="journal article" date="2017" name="Biotechnol. Biofuels">
        <title>Evaluation of environmental bacterial communities as a factor affecting the growth of duckweed Lemna minor.</title>
        <authorList>
            <person name="Ishizawa H."/>
            <person name="Kuroda M."/>
            <person name="Morikawa M."/>
            <person name="Ike M."/>
        </authorList>
    </citation>
    <scope>NUCLEOTIDE SEQUENCE [LARGE SCALE GENOMIC DNA]</scope>
    <source>
        <strain evidence="2">M6</strain>
    </source>
</reference>
<dbReference type="OrthoDB" id="3647650at2"/>
<dbReference type="SUPFAM" id="SSF53474">
    <property type="entry name" value="alpha/beta-Hydrolases"/>
    <property type="match status" value="1"/>
</dbReference>
<dbReference type="RefSeq" id="WP_126422232.1">
    <property type="nucleotide sequence ID" value="NZ_AP018827.1"/>
</dbReference>
<accession>A0A3G9G3E7</accession>
<proteinExistence type="predicted"/>
<reference evidence="2" key="2">
    <citation type="journal article" date="2017" name="Plant Physiol. Biochem.">
        <title>Differential oxidative and antioxidative response of duckweed Lemna minor toward plant growth promoting/inhibiting bacteria.</title>
        <authorList>
            <person name="Ishizawa H."/>
            <person name="Kuroda M."/>
            <person name="Morikawa M."/>
            <person name="Ike M."/>
        </authorList>
    </citation>
    <scope>NUCLEOTIDE SEQUENCE [LARGE SCALE GENOMIC DNA]</scope>
    <source>
        <strain evidence="2">M6</strain>
    </source>
</reference>